<evidence type="ECO:0000313" key="2">
    <source>
        <dbReference type="EMBL" id="MCL1124907.1"/>
    </source>
</evidence>
<evidence type="ECO:0000313" key="3">
    <source>
        <dbReference type="Proteomes" id="UP001203423"/>
    </source>
</evidence>
<dbReference type="RefSeq" id="WP_248940183.1">
    <property type="nucleotide sequence ID" value="NZ_JAKIKS010000034.1"/>
</dbReference>
<organism evidence="2 3">
    <name type="scientific">Shewanella surugensis</name>
    <dbReference type="NCBI Taxonomy" id="212020"/>
    <lineage>
        <taxon>Bacteria</taxon>
        <taxon>Pseudomonadati</taxon>
        <taxon>Pseudomonadota</taxon>
        <taxon>Gammaproteobacteria</taxon>
        <taxon>Alteromonadales</taxon>
        <taxon>Shewanellaceae</taxon>
        <taxon>Shewanella</taxon>
    </lineage>
</organism>
<feature type="transmembrane region" description="Helical" evidence="1">
    <location>
        <begin position="20"/>
        <end position="45"/>
    </location>
</feature>
<feature type="transmembrane region" description="Helical" evidence="1">
    <location>
        <begin position="66"/>
        <end position="85"/>
    </location>
</feature>
<keyword evidence="1" id="KW-0472">Membrane</keyword>
<name>A0ABT0LB32_9GAMM</name>
<protein>
    <submittedName>
        <fullName evidence="2">O-antigen ligase domain-containing protein</fullName>
    </submittedName>
</protein>
<feature type="transmembrane region" description="Helical" evidence="1">
    <location>
        <begin position="396"/>
        <end position="413"/>
    </location>
</feature>
<feature type="transmembrane region" description="Helical" evidence="1">
    <location>
        <begin position="355"/>
        <end position="384"/>
    </location>
</feature>
<dbReference type="GO" id="GO:0016874">
    <property type="term" value="F:ligase activity"/>
    <property type="evidence" value="ECO:0007669"/>
    <property type="project" value="UniProtKB-KW"/>
</dbReference>
<feature type="transmembrane region" description="Helical" evidence="1">
    <location>
        <begin position="254"/>
        <end position="274"/>
    </location>
</feature>
<evidence type="ECO:0000256" key="1">
    <source>
        <dbReference type="SAM" id="Phobius"/>
    </source>
</evidence>
<proteinExistence type="predicted"/>
<keyword evidence="3" id="KW-1185">Reference proteome</keyword>
<sequence length="425" mass="48504">MDPQTYTPENSDERLVWHSIIWTYAFWVIGAMYFVAPIIGWVLFLRMLKRIMVDKQSFTFSFANQCWCLGMLVMLLALVIGHLDYQLGIPKLIKSSIGWAKGWALIALFPLIGSLNIRPHIIYRATCIVCKHTIILMPFFFMAWILKLPATLYTSPLRILGGSGPEYFTVTLYEIDPSSGIPRWRLFTPWAPALGMVANLFYIFATQEKSKAYRWCGYVGSLLMILISQSRLALACYLILMAYFGLIRWYKSPYLYFIASPFVLIIGIFGVQFIEKIEQTLGAFKAARAGSTRVRKHLGDIAMQRWYNEAITWGHGIVEKGPHLVEFMPIGTHHTWYGLLFVKGIIGAISLTTPFIVSFITLICAIAYSTTIQVAFAFLIQLFLYTFGENLETLAYLYWPGLIILGIAHKEIAEKNQDDKSKSRK</sequence>
<feature type="transmembrane region" description="Helical" evidence="1">
    <location>
        <begin position="217"/>
        <end position="242"/>
    </location>
</feature>
<dbReference type="Proteomes" id="UP001203423">
    <property type="component" value="Unassembled WGS sequence"/>
</dbReference>
<accession>A0ABT0LB32</accession>
<comment type="caution">
    <text evidence="2">The sequence shown here is derived from an EMBL/GenBank/DDBJ whole genome shotgun (WGS) entry which is preliminary data.</text>
</comment>
<feature type="transmembrane region" description="Helical" evidence="1">
    <location>
        <begin position="129"/>
        <end position="146"/>
    </location>
</feature>
<keyword evidence="1" id="KW-1133">Transmembrane helix</keyword>
<gene>
    <name evidence="2" type="ORF">L2764_10585</name>
</gene>
<keyword evidence="2" id="KW-0436">Ligase</keyword>
<feature type="transmembrane region" description="Helical" evidence="1">
    <location>
        <begin position="97"/>
        <end position="117"/>
    </location>
</feature>
<keyword evidence="1" id="KW-0812">Transmembrane</keyword>
<dbReference type="EMBL" id="JAKIKS010000034">
    <property type="protein sequence ID" value="MCL1124907.1"/>
    <property type="molecule type" value="Genomic_DNA"/>
</dbReference>
<feature type="transmembrane region" description="Helical" evidence="1">
    <location>
        <begin position="187"/>
        <end position="205"/>
    </location>
</feature>
<reference evidence="2 3" key="1">
    <citation type="submission" date="2022-01" db="EMBL/GenBank/DDBJ databases">
        <title>Whole genome-based taxonomy of the Shewanellaceae.</title>
        <authorList>
            <person name="Martin-Rodriguez A.J."/>
        </authorList>
    </citation>
    <scope>NUCLEOTIDE SEQUENCE [LARGE SCALE GENOMIC DNA]</scope>
    <source>
        <strain evidence="2 3">DSM 17177</strain>
    </source>
</reference>